<evidence type="ECO:0000256" key="4">
    <source>
        <dbReference type="ARBA" id="ARBA00023186"/>
    </source>
</evidence>
<protein>
    <recommendedName>
        <fullName evidence="5">Urease accessory protein UreE</fullName>
    </recommendedName>
</protein>
<dbReference type="EMBL" id="JBDJNQ010000002">
    <property type="protein sequence ID" value="MEN5376615.1"/>
    <property type="molecule type" value="Genomic_DNA"/>
</dbReference>
<dbReference type="InterPro" id="IPR036118">
    <property type="entry name" value="UreE_N_sf"/>
</dbReference>
<evidence type="ECO:0000259" key="7">
    <source>
        <dbReference type="Pfam" id="PF05194"/>
    </source>
</evidence>
<name>A0ABV0BQ78_9SPHI</name>
<evidence type="ECO:0000259" key="6">
    <source>
        <dbReference type="Pfam" id="PF02814"/>
    </source>
</evidence>
<keyword evidence="3 5" id="KW-0533">Nickel</keyword>
<dbReference type="SUPFAM" id="SSF69737">
    <property type="entry name" value="Urease metallochaperone UreE, C-terminal domain"/>
    <property type="match status" value="1"/>
</dbReference>
<comment type="similarity">
    <text evidence="5">Belongs to the UreE family.</text>
</comment>
<comment type="function">
    <text evidence="5">Involved in urease metallocenter assembly. Binds nickel. Probably functions as a nickel donor during metallocenter assembly.</text>
</comment>
<feature type="domain" description="Urease accessory protein UreE C-terminal" evidence="7">
    <location>
        <begin position="81"/>
        <end position="131"/>
    </location>
</feature>
<comment type="caution">
    <text evidence="8">The sequence shown here is derived from an EMBL/GenBank/DDBJ whole genome shotgun (WGS) entry which is preliminary data.</text>
</comment>
<evidence type="ECO:0000256" key="5">
    <source>
        <dbReference type="HAMAP-Rule" id="MF_00822"/>
    </source>
</evidence>
<evidence type="ECO:0000256" key="1">
    <source>
        <dbReference type="ARBA" id="ARBA00004496"/>
    </source>
</evidence>
<gene>
    <name evidence="5" type="primary">ureE</name>
    <name evidence="8" type="ORF">ABE541_05010</name>
</gene>
<reference evidence="8 9" key="1">
    <citation type="submission" date="2024-04" db="EMBL/GenBank/DDBJ databases">
        <title>WGS of bacteria from Torrens River.</title>
        <authorList>
            <person name="Wyrsch E.R."/>
            <person name="Drigo B."/>
        </authorList>
    </citation>
    <scope>NUCLEOTIDE SEQUENCE [LARGE SCALE GENOMIC DNA]</scope>
    <source>
        <strain evidence="8 9">TWI391</strain>
    </source>
</reference>
<evidence type="ECO:0000256" key="3">
    <source>
        <dbReference type="ARBA" id="ARBA00022596"/>
    </source>
</evidence>
<dbReference type="Gene3D" id="3.30.70.790">
    <property type="entry name" value="UreE, C-terminal domain"/>
    <property type="match status" value="1"/>
</dbReference>
<keyword evidence="9" id="KW-1185">Reference proteome</keyword>
<organism evidence="8 9">
    <name type="scientific">Sphingobacterium kitahiroshimense</name>
    <dbReference type="NCBI Taxonomy" id="470446"/>
    <lineage>
        <taxon>Bacteria</taxon>
        <taxon>Pseudomonadati</taxon>
        <taxon>Bacteroidota</taxon>
        <taxon>Sphingobacteriia</taxon>
        <taxon>Sphingobacteriales</taxon>
        <taxon>Sphingobacteriaceae</taxon>
        <taxon>Sphingobacterium</taxon>
    </lineage>
</organism>
<evidence type="ECO:0000256" key="2">
    <source>
        <dbReference type="ARBA" id="ARBA00022490"/>
    </source>
</evidence>
<evidence type="ECO:0000313" key="9">
    <source>
        <dbReference type="Proteomes" id="UP001409291"/>
    </source>
</evidence>
<feature type="domain" description="UreE urease accessory N-terminal" evidence="6">
    <location>
        <begin position="21"/>
        <end position="66"/>
    </location>
</feature>
<dbReference type="InterPro" id="IPR004029">
    <property type="entry name" value="UreE_N"/>
</dbReference>
<comment type="subcellular location">
    <subcellularLocation>
        <location evidence="1 5">Cytoplasm</location>
    </subcellularLocation>
</comment>
<dbReference type="Pfam" id="PF02814">
    <property type="entry name" value="UreE_N"/>
    <property type="match status" value="1"/>
</dbReference>
<dbReference type="Proteomes" id="UP001409291">
    <property type="component" value="Unassembled WGS sequence"/>
</dbReference>
<dbReference type="CDD" id="cd00571">
    <property type="entry name" value="UreE"/>
    <property type="match status" value="1"/>
</dbReference>
<dbReference type="InterPro" id="IPR007864">
    <property type="entry name" value="UreE_C_dom"/>
</dbReference>
<dbReference type="PIRSF" id="PIRSF036402">
    <property type="entry name" value="Ureas_acces_UreE"/>
    <property type="match status" value="1"/>
</dbReference>
<sequence length="161" mass="18156">MLLARTILGNIASGSFQLEVDFLQLEWFDTTKKIIRAITVGGREIGFKNLSSRQLSDGDVLYRDEKAGFCIAVKILPCSCLVFRANGPKQMAYACFEIGNRHVPVFINDRQEVITAFEKPLFDLLCRRGLEPTIETRVIEKTSTLVIHQYTSGKMKIKLGL</sequence>
<dbReference type="RefSeq" id="WP_132840729.1">
    <property type="nucleotide sequence ID" value="NZ_JBDJLH010000003.1"/>
</dbReference>
<keyword evidence="2 5" id="KW-0963">Cytoplasm</keyword>
<evidence type="ECO:0000313" key="8">
    <source>
        <dbReference type="EMBL" id="MEN5376615.1"/>
    </source>
</evidence>
<proteinExistence type="inferred from homology"/>
<dbReference type="Pfam" id="PF05194">
    <property type="entry name" value="UreE_C"/>
    <property type="match status" value="1"/>
</dbReference>
<keyword evidence="4 5" id="KW-0143">Chaperone</keyword>
<dbReference type="Gene3D" id="2.60.260.20">
    <property type="entry name" value="Urease metallochaperone UreE, N-terminal domain"/>
    <property type="match status" value="1"/>
</dbReference>
<dbReference type="InterPro" id="IPR012406">
    <property type="entry name" value="UreE"/>
</dbReference>
<dbReference type="HAMAP" id="MF_00822">
    <property type="entry name" value="UreE"/>
    <property type="match status" value="1"/>
</dbReference>
<accession>A0ABV0BQ78</accession>
<dbReference type="SUPFAM" id="SSF69287">
    <property type="entry name" value="Urease metallochaperone UreE, N-terminal domain"/>
    <property type="match status" value="1"/>
</dbReference>